<sequence length="146" mass="16145">MEHFVVGSERGTRVAAGWYHIQNVNSLHTRYERFIKPFCGPATKNTPKKICGGDQNARPRAEADHRLADERILVEPDLGYLPVGDRVVAKFPNAKTSVRCVASVAALVCQSGVDVPMSKRAKLADHKLLSTTYLLCSCAQQISWVH</sequence>
<organism evidence="1 2">
    <name type="scientific">Thalassococcus profundi</name>
    <dbReference type="NCBI Taxonomy" id="2282382"/>
    <lineage>
        <taxon>Bacteria</taxon>
        <taxon>Pseudomonadati</taxon>
        <taxon>Pseudomonadota</taxon>
        <taxon>Alphaproteobacteria</taxon>
        <taxon>Rhodobacterales</taxon>
        <taxon>Roseobacteraceae</taxon>
        <taxon>Thalassococcus</taxon>
    </lineage>
</organism>
<dbReference type="AlphaFoldDB" id="A0A369TPI0"/>
<dbReference type="Proteomes" id="UP000253977">
    <property type="component" value="Unassembled WGS sequence"/>
</dbReference>
<reference evidence="1 2" key="1">
    <citation type="submission" date="2018-07" db="EMBL/GenBank/DDBJ databases">
        <title>Thalassococcus profundi sp. nov., a marine bacterium isolated from deep seawater of Okinawa Trough.</title>
        <authorList>
            <person name="Yu M."/>
        </authorList>
    </citation>
    <scope>NUCLEOTIDE SEQUENCE [LARGE SCALE GENOMIC DNA]</scope>
    <source>
        <strain evidence="1 2">WRAS1</strain>
    </source>
</reference>
<name>A0A369TPI0_9RHOB</name>
<protein>
    <submittedName>
        <fullName evidence="1">Uncharacterized protein</fullName>
    </submittedName>
</protein>
<accession>A0A369TPI0</accession>
<evidence type="ECO:0000313" key="1">
    <source>
        <dbReference type="EMBL" id="RDD67183.1"/>
    </source>
</evidence>
<evidence type="ECO:0000313" key="2">
    <source>
        <dbReference type="Proteomes" id="UP000253977"/>
    </source>
</evidence>
<dbReference type="EMBL" id="QPMK01000003">
    <property type="protein sequence ID" value="RDD67183.1"/>
    <property type="molecule type" value="Genomic_DNA"/>
</dbReference>
<keyword evidence="2" id="KW-1185">Reference proteome</keyword>
<gene>
    <name evidence="1" type="ORF">DU478_05445</name>
</gene>
<comment type="caution">
    <text evidence="1">The sequence shown here is derived from an EMBL/GenBank/DDBJ whole genome shotgun (WGS) entry which is preliminary data.</text>
</comment>
<proteinExistence type="predicted"/>